<proteinExistence type="predicted"/>
<dbReference type="AlphaFoldDB" id="A0AAV6P8A8"/>
<gene>
    <name evidence="1" type="ORF">SDJN03_00767</name>
</gene>
<sequence>MMWVVLDMKWSSFPWIIPSAFALRAPFWICSGPIFYREQYVGIVRSTTRLETAELEATWEESLFWRTEEYYTSSPVLLPLLMAVREKNDGTLSNSSIGANNCLSSDGTQLDPLMRVSSLCSYWNESSLKEALYYSETLIKGTKTAVQIRSHSQKFFS</sequence>
<reference evidence="1 2" key="1">
    <citation type="journal article" date="2021" name="Hortic Res">
        <title>The domestication of Cucurbita argyrosperma as revealed by the genome of its wild relative.</title>
        <authorList>
            <person name="Barrera-Redondo J."/>
            <person name="Sanchez-de la Vega G."/>
            <person name="Aguirre-Liguori J.A."/>
            <person name="Castellanos-Morales G."/>
            <person name="Gutierrez-Guerrero Y.T."/>
            <person name="Aguirre-Dugua X."/>
            <person name="Aguirre-Planter E."/>
            <person name="Tenaillon M.I."/>
            <person name="Lira-Saade R."/>
            <person name="Eguiarte L.E."/>
        </authorList>
    </citation>
    <scope>NUCLEOTIDE SEQUENCE [LARGE SCALE GENOMIC DNA]</scope>
    <source>
        <strain evidence="1">JBR-2021</strain>
    </source>
</reference>
<comment type="caution">
    <text evidence="1">The sequence shown here is derived from an EMBL/GenBank/DDBJ whole genome shotgun (WGS) entry which is preliminary data.</text>
</comment>
<feature type="non-terminal residue" evidence="1">
    <location>
        <position position="1"/>
    </location>
</feature>
<accession>A0AAV6P8A8</accession>
<keyword evidence="2" id="KW-1185">Reference proteome</keyword>
<protein>
    <submittedName>
        <fullName evidence="1">Uncharacterized protein</fullName>
    </submittedName>
</protein>
<dbReference type="Proteomes" id="UP000685013">
    <property type="component" value="Chromosome 1"/>
</dbReference>
<name>A0AAV6P8A8_9ROSI</name>
<dbReference type="EMBL" id="JAGKQH010000001">
    <property type="protein sequence ID" value="KAG6607425.1"/>
    <property type="molecule type" value="Genomic_DNA"/>
</dbReference>
<evidence type="ECO:0000313" key="1">
    <source>
        <dbReference type="EMBL" id="KAG6607425.1"/>
    </source>
</evidence>
<organism evidence="1 2">
    <name type="scientific">Cucurbita argyrosperma subsp. sororia</name>
    <dbReference type="NCBI Taxonomy" id="37648"/>
    <lineage>
        <taxon>Eukaryota</taxon>
        <taxon>Viridiplantae</taxon>
        <taxon>Streptophyta</taxon>
        <taxon>Embryophyta</taxon>
        <taxon>Tracheophyta</taxon>
        <taxon>Spermatophyta</taxon>
        <taxon>Magnoliopsida</taxon>
        <taxon>eudicotyledons</taxon>
        <taxon>Gunneridae</taxon>
        <taxon>Pentapetalae</taxon>
        <taxon>rosids</taxon>
        <taxon>fabids</taxon>
        <taxon>Cucurbitales</taxon>
        <taxon>Cucurbitaceae</taxon>
        <taxon>Cucurbiteae</taxon>
        <taxon>Cucurbita</taxon>
    </lineage>
</organism>
<evidence type="ECO:0000313" key="2">
    <source>
        <dbReference type="Proteomes" id="UP000685013"/>
    </source>
</evidence>